<comment type="subcellular location">
    <subcellularLocation>
        <location evidence="2">Secreted</location>
    </subcellularLocation>
</comment>
<comment type="function">
    <text evidence="1">Plays a role in the control of cell shape and motility in the trabecular meshwork.</text>
</comment>
<dbReference type="PANTHER" id="PTHR24020:SF36">
    <property type="entry name" value="COCHLIN"/>
    <property type="match status" value="1"/>
</dbReference>
<evidence type="ECO:0000313" key="13">
    <source>
        <dbReference type="Proteomes" id="UP001176940"/>
    </source>
</evidence>
<proteinExistence type="predicted"/>
<dbReference type="InterPro" id="IPR004043">
    <property type="entry name" value="LCCL"/>
</dbReference>
<evidence type="ECO:0000259" key="11">
    <source>
        <dbReference type="PROSITE" id="PS50820"/>
    </source>
</evidence>
<dbReference type="SUPFAM" id="SSF69848">
    <property type="entry name" value="LCCL domain"/>
    <property type="match status" value="1"/>
</dbReference>
<keyword evidence="4" id="KW-0964">Secreted</keyword>
<evidence type="ECO:0000259" key="10">
    <source>
        <dbReference type="PROSITE" id="PS50234"/>
    </source>
</evidence>
<dbReference type="SUPFAM" id="SSF53300">
    <property type="entry name" value="vWA-like"/>
    <property type="match status" value="1"/>
</dbReference>
<evidence type="ECO:0000256" key="5">
    <source>
        <dbReference type="ARBA" id="ARBA00022729"/>
    </source>
</evidence>
<feature type="domain" description="LCCL" evidence="11">
    <location>
        <begin position="89"/>
        <end position="129"/>
    </location>
</feature>
<feature type="region of interest" description="Disordered" evidence="9">
    <location>
        <begin position="141"/>
        <end position="167"/>
    </location>
</feature>
<dbReference type="Pfam" id="PF03815">
    <property type="entry name" value="LCCL"/>
    <property type="match status" value="1"/>
</dbReference>
<name>A0ABN9L707_9NEOB</name>
<reference evidence="12" key="1">
    <citation type="submission" date="2023-07" db="EMBL/GenBank/DDBJ databases">
        <authorList>
            <person name="Stuckert A."/>
        </authorList>
    </citation>
    <scope>NUCLEOTIDE SEQUENCE</scope>
</reference>
<keyword evidence="13" id="KW-1185">Reference proteome</keyword>
<evidence type="ECO:0000313" key="12">
    <source>
        <dbReference type="EMBL" id="CAJ0931828.1"/>
    </source>
</evidence>
<dbReference type="PRINTS" id="PR00453">
    <property type="entry name" value="VWFADOMAIN"/>
</dbReference>
<dbReference type="Gene3D" id="2.170.130.20">
    <property type="entry name" value="LCCL-like domain"/>
    <property type="match status" value="1"/>
</dbReference>
<evidence type="ECO:0000256" key="6">
    <source>
        <dbReference type="ARBA" id="ARBA00022737"/>
    </source>
</evidence>
<gene>
    <name evidence="12" type="ORF">RIMI_LOCUS4893443</name>
</gene>
<evidence type="ECO:0000256" key="9">
    <source>
        <dbReference type="SAM" id="MobiDB-lite"/>
    </source>
</evidence>
<dbReference type="InterPro" id="IPR036609">
    <property type="entry name" value="LCCL_sf"/>
</dbReference>
<evidence type="ECO:0000256" key="4">
    <source>
        <dbReference type="ARBA" id="ARBA00022525"/>
    </source>
</evidence>
<evidence type="ECO:0000256" key="3">
    <source>
        <dbReference type="ARBA" id="ARBA00013828"/>
    </source>
</evidence>
<dbReference type="PROSITE" id="PS50234">
    <property type="entry name" value="VWFA"/>
    <property type="match status" value="1"/>
</dbReference>
<keyword evidence="7" id="KW-1015">Disulfide bond</keyword>
<protein>
    <recommendedName>
        <fullName evidence="3">Cochlin</fullName>
    </recommendedName>
</protein>
<dbReference type="EMBL" id="CAUEEQ010008109">
    <property type="protein sequence ID" value="CAJ0931828.1"/>
    <property type="molecule type" value="Genomic_DNA"/>
</dbReference>
<evidence type="ECO:0000256" key="8">
    <source>
        <dbReference type="ARBA" id="ARBA00023180"/>
    </source>
</evidence>
<dbReference type="InterPro" id="IPR036465">
    <property type="entry name" value="vWFA_dom_sf"/>
</dbReference>
<dbReference type="Gene3D" id="3.40.50.410">
    <property type="entry name" value="von Willebrand factor, type A domain"/>
    <property type="match status" value="1"/>
</dbReference>
<sequence length="376" mass="41692">MLEEKLFSNTSKALQETKQKLLQKFPNEGTFLDAVSTGKLIGVDSLKRLSHKSAIKALKSYTELQKQFENFGDFTPLWISSTKMDRAGGVIGSNGGTVSLRRLPGNQNYHALYANGVQSQSLSKWSSSFSVSKYKTREMEVSGKPVSTKASAASRRQKKTPEKSTGNKVYFLHPKPDLFTRCSGSQSSALLPPCKHEQYKVFDNQNKTKNLSEGGDSDTVPIGRRRHMSLGQNECRHRGDCAGVVDCKAEIAFLLDGSSNIGQRRFNLQKNFIAKVAVMLGIGTEGPHMGVVQASEQPKTEFYLKNFTSAKDVVFAVKEISFRGGNSNIGNALKHTGPEGFLQPDARNWSTRKDSQKSWNVFIRWIGPLTTSRRRA</sequence>
<organism evidence="12 13">
    <name type="scientific">Ranitomeya imitator</name>
    <name type="common">mimic poison frog</name>
    <dbReference type="NCBI Taxonomy" id="111125"/>
    <lineage>
        <taxon>Eukaryota</taxon>
        <taxon>Metazoa</taxon>
        <taxon>Chordata</taxon>
        <taxon>Craniata</taxon>
        <taxon>Vertebrata</taxon>
        <taxon>Euteleostomi</taxon>
        <taxon>Amphibia</taxon>
        <taxon>Batrachia</taxon>
        <taxon>Anura</taxon>
        <taxon>Neobatrachia</taxon>
        <taxon>Hyloidea</taxon>
        <taxon>Dendrobatidae</taxon>
        <taxon>Dendrobatinae</taxon>
        <taxon>Ranitomeya</taxon>
    </lineage>
</organism>
<accession>A0ABN9L707</accession>
<keyword evidence="8" id="KW-0325">Glycoprotein</keyword>
<keyword evidence="5" id="KW-0732">Signal</keyword>
<dbReference type="Pfam" id="PF00092">
    <property type="entry name" value="VWA"/>
    <property type="match status" value="1"/>
</dbReference>
<evidence type="ECO:0000256" key="7">
    <source>
        <dbReference type="ARBA" id="ARBA00023157"/>
    </source>
</evidence>
<evidence type="ECO:0000256" key="2">
    <source>
        <dbReference type="ARBA" id="ARBA00004613"/>
    </source>
</evidence>
<dbReference type="InterPro" id="IPR002035">
    <property type="entry name" value="VWF_A"/>
</dbReference>
<evidence type="ECO:0000256" key="1">
    <source>
        <dbReference type="ARBA" id="ARBA00003388"/>
    </source>
</evidence>
<dbReference type="Proteomes" id="UP001176940">
    <property type="component" value="Unassembled WGS sequence"/>
</dbReference>
<dbReference type="PANTHER" id="PTHR24020">
    <property type="entry name" value="COLLAGEN ALPHA"/>
    <property type="match status" value="1"/>
</dbReference>
<keyword evidence="6" id="KW-0677">Repeat</keyword>
<dbReference type="PROSITE" id="PS50820">
    <property type="entry name" value="LCCL"/>
    <property type="match status" value="1"/>
</dbReference>
<feature type="domain" description="VWFA" evidence="10">
    <location>
        <begin position="250"/>
        <end position="336"/>
    </location>
</feature>
<comment type="caution">
    <text evidence="12">The sequence shown here is derived from an EMBL/GenBank/DDBJ whole genome shotgun (WGS) entry which is preliminary data.</text>
</comment>
<dbReference type="InterPro" id="IPR050525">
    <property type="entry name" value="ECM_Assembly_Org"/>
</dbReference>